<gene>
    <name evidence="7" type="ORF">NQ502_16595</name>
</gene>
<dbReference type="Pfam" id="PF02653">
    <property type="entry name" value="BPD_transp_2"/>
    <property type="match status" value="1"/>
</dbReference>
<keyword evidence="4 6" id="KW-1133">Transmembrane helix</keyword>
<evidence type="ECO:0000256" key="5">
    <source>
        <dbReference type="ARBA" id="ARBA00023136"/>
    </source>
</evidence>
<keyword evidence="5 6" id="KW-0472">Membrane</keyword>
<organism evidence="7 8">
    <name type="scientific">Ruminococcus gauvreauii</name>
    <dbReference type="NCBI Taxonomy" id="438033"/>
    <lineage>
        <taxon>Bacteria</taxon>
        <taxon>Bacillati</taxon>
        <taxon>Bacillota</taxon>
        <taxon>Clostridia</taxon>
        <taxon>Eubacteriales</taxon>
        <taxon>Oscillospiraceae</taxon>
        <taxon>Ruminococcus</taxon>
    </lineage>
</organism>
<comment type="subcellular location">
    <subcellularLocation>
        <location evidence="1">Cell membrane</location>
        <topology evidence="1">Multi-pass membrane protein</topology>
    </subcellularLocation>
</comment>
<evidence type="ECO:0000313" key="8">
    <source>
        <dbReference type="Proteomes" id="UP001060164"/>
    </source>
</evidence>
<keyword evidence="2" id="KW-1003">Cell membrane</keyword>
<dbReference type="RefSeq" id="WP_028527279.1">
    <property type="nucleotide sequence ID" value="NZ_CABLBR010000001.1"/>
</dbReference>
<name>A0ABY5VEZ8_9FIRM</name>
<reference evidence="7" key="1">
    <citation type="journal article" date="2022" name="Cell">
        <title>Design, construction, and in vivo augmentation of a complex gut microbiome.</title>
        <authorList>
            <person name="Cheng A.G."/>
            <person name="Ho P.Y."/>
            <person name="Aranda-Diaz A."/>
            <person name="Jain S."/>
            <person name="Yu F.B."/>
            <person name="Meng X."/>
            <person name="Wang M."/>
            <person name="Iakiviak M."/>
            <person name="Nagashima K."/>
            <person name="Zhao A."/>
            <person name="Murugkar P."/>
            <person name="Patil A."/>
            <person name="Atabakhsh K."/>
            <person name="Weakley A."/>
            <person name="Yan J."/>
            <person name="Brumbaugh A.R."/>
            <person name="Higginbottom S."/>
            <person name="Dimas A."/>
            <person name="Shiver A.L."/>
            <person name="Deutschbauer A."/>
            <person name="Neff N."/>
            <person name="Sonnenburg J.L."/>
            <person name="Huang K.C."/>
            <person name="Fischbach M.A."/>
        </authorList>
    </citation>
    <scope>NUCLEOTIDE SEQUENCE</scope>
    <source>
        <strain evidence="7">DSM 19829</strain>
    </source>
</reference>
<keyword evidence="3 6" id="KW-0812">Transmembrane</keyword>
<proteinExistence type="predicted"/>
<keyword evidence="8" id="KW-1185">Reference proteome</keyword>
<feature type="transmembrane region" description="Helical" evidence="6">
    <location>
        <begin position="52"/>
        <end position="82"/>
    </location>
</feature>
<evidence type="ECO:0000256" key="6">
    <source>
        <dbReference type="SAM" id="Phobius"/>
    </source>
</evidence>
<dbReference type="EMBL" id="CP102290">
    <property type="protein sequence ID" value="UWP58969.1"/>
    <property type="molecule type" value="Genomic_DNA"/>
</dbReference>
<dbReference type="CDD" id="cd06579">
    <property type="entry name" value="TM_PBP1_transp_AraH_like"/>
    <property type="match status" value="1"/>
</dbReference>
<feature type="transmembrane region" description="Helical" evidence="6">
    <location>
        <begin position="12"/>
        <end position="32"/>
    </location>
</feature>
<feature type="transmembrane region" description="Helical" evidence="6">
    <location>
        <begin position="301"/>
        <end position="320"/>
    </location>
</feature>
<evidence type="ECO:0000313" key="7">
    <source>
        <dbReference type="EMBL" id="UWP58969.1"/>
    </source>
</evidence>
<sequence>MNKKSRFQKLAASQEFIVFIILILLYVGFSALNPQFARYTTLVTMSDYASFYMLMAFGVGLTLITGGVDLSIGTGLVAYAAIGGAVIKFLEAPVIEGMLVTLLAAGIFGLANGIMVGVMNLPPFLVTLCTSMIARGAGSLVANNYAIPWPMISQPGGWFHNMFKIKTEAGTLIPIGFIWILILVLVLRYVLNSTKFGRYVIAIGSNREATLLSGVNVRLYHVLVYTVCGLFTGVAALAYAAATPTIQPGQGAGMEMDAIGGAIVGGVSAAGGYGTIPGIFVGTCVILVLKVGLPFVGLNANWQQIITGLVLLAAVLIDIVKQRRAAKAY</sequence>
<feature type="transmembrane region" description="Helical" evidence="6">
    <location>
        <begin position="94"/>
        <end position="118"/>
    </location>
</feature>
<dbReference type="InterPro" id="IPR001851">
    <property type="entry name" value="ABC_transp_permease"/>
</dbReference>
<feature type="transmembrane region" description="Helical" evidence="6">
    <location>
        <begin position="263"/>
        <end position="289"/>
    </location>
</feature>
<feature type="transmembrane region" description="Helical" evidence="6">
    <location>
        <begin position="222"/>
        <end position="242"/>
    </location>
</feature>
<evidence type="ECO:0000256" key="2">
    <source>
        <dbReference type="ARBA" id="ARBA00022475"/>
    </source>
</evidence>
<evidence type="ECO:0000256" key="3">
    <source>
        <dbReference type="ARBA" id="ARBA00022692"/>
    </source>
</evidence>
<evidence type="ECO:0000256" key="4">
    <source>
        <dbReference type="ARBA" id="ARBA00022989"/>
    </source>
</evidence>
<protein>
    <submittedName>
        <fullName evidence="7">ABC transporter permease</fullName>
    </submittedName>
</protein>
<dbReference type="Proteomes" id="UP001060164">
    <property type="component" value="Chromosome"/>
</dbReference>
<dbReference type="PANTHER" id="PTHR32196">
    <property type="entry name" value="ABC TRANSPORTER PERMEASE PROTEIN YPHD-RELATED-RELATED"/>
    <property type="match status" value="1"/>
</dbReference>
<evidence type="ECO:0000256" key="1">
    <source>
        <dbReference type="ARBA" id="ARBA00004651"/>
    </source>
</evidence>
<feature type="transmembrane region" description="Helical" evidence="6">
    <location>
        <begin position="169"/>
        <end position="191"/>
    </location>
</feature>
<accession>A0ABY5VEZ8</accession>